<feature type="binding site" evidence="18">
    <location>
        <position position="167"/>
    </location>
    <ligand>
        <name>K(+)</name>
        <dbReference type="ChEBI" id="CHEBI:29103"/>
    </ligand>
</feature>
<keyword evidence="13" id="KW-0511">Multifunctional enzyme</keyword>
<comment type="catalytic activity">
    <reaction evidence="16 17 19">
        <text>(6S)-NADPHX + ADP = AMP + phosphate + NADPH + H(+)</text>
        <dbReference type="Rhea" id="RHEA:32235"/>
        <dbReference type="ChEBI" id="CHEBI:15378"/>
        <dbReference type="ChEBI" id="CHEBI:43474"/>
        <dbReference type="ChEBI" id="CHEBI:57783"/>
        <dbReference type="ChEBI" id="CHEBI:64076"/>
        <dbReference type="ChEBI" id="CHEBI:456215"/>
        <dbReference type="ChEBI" id="CHEBI:456216"/>
        <dbReference type="EC" id="4.2.1.136"/>
    </reaction>
</comment>
<evidence type="ECO:0000256" key="2">
    <source>
        <dbReference type="ARBA" id="ARBA00000909"/>
    </source>
</evidence>
<feature type="binding site" evidence="18">
    <location>
        <begin position="59"/>
        <end position="63"/>
    </location>
    <ligand>
        <name>(6S)-NADPHX</name>
        <dbReference type="ChEBI" id="CHEBI:64076"/>
    </ligand>
</feature>
<evidence type="ECO:0000256" key="5">
    <source>
        <dbReference type="ARBA" id="ARBA00022723"/>
    </source>
</evidence>
<evidence type="ECO:0000256" key="7">
    <source>
        <dbReference type="ARBA" id="ARBA00022840"/>
    </source>
</evidence>
<keyword evidence="7 17" id="KW-0067">ATP-binding</keyword>
<feature type="domain" description="YjeF C-terminal" evidence="20">
    <location>
        <begin position="231"/>
        <end position="514"/>
    </location>
</feature>
<dbReference type="EMBL" id="CP120678">
    <property type="protein sequence ID" value="WIW71495.1"/>
    <property type="molecule type" value="Genomic_DNA"/>
</dbReference>
<comment type="catalytic activity">
    <reaction evidence="2 18 19">
        <text>(6R)-NADPHX = (6S)-NADPHX</text>
        <dbReference type="Rhea" id="RHEA:32227"/>
        <dbReference type="ChEBI" id="CHEBI:64076"/>
        <dbReference type="ChEBI" id="CHEBI:64077"/>
        <dbReference type="EC" id="5.1.99.6"/>
    </reaction>
</comment>
<dbReference type="HAMAP" id="MF_01965">
    <property type="entry name" value="NADHX_dehydratase"/>
    <property type="match status" value="1"/>
</dbReference>
<comment type="catalytic activity">
    <reaction evidence="1 18 19">
        <text>(6R)-NADHX = (6S)-NADHX</text>
        <dbReference type="Rhea" id="RHEA:32215"/>
        <dbReference type="ChEBI" id="CHEBI:64074"/>
        <dbReference type="ChEBI" id="CHEBI:64075"/>
        <dbReference type="EC" id="5.1.99.6"/>
    </reaction>
</comment>
<accession>A0A9Y2EUB1</accession>
<sequence length="516" mass="55067">MKVVTAEKMQEIDKGAIQKYGIPEVILMENAGIEVTNVAKTILTSLEGKKVCIFAGKGNNGGDGFVVARQMFYQGAKVKVFILGGLESIQHSAKVNLNILQNMNIDIVPIKSERDWDKVKVTLAFSDCVIDALLGTGFRAPLQESMKNLIETINFSGKPIIAIDIPSGVDASTGQIDTIAICATATVTFGLLKIGLIFYPGADYTGEVFIKNIGFPYSLLQDECIKQTIITNSIVRSQLPERNGDVHKGLCGRVLVIAGSKGMTGAAALASLACLRAGAGLVTLAVSESVHDILSSKLTEVIIKTLPEENEELIYEESLKTLMDLANKNDVVVIGPGLGRNPSTVQIIQKFIEQTDKQLVIDADALYALSKNTNVLEEKSRMPILTPHLGEMARLINKSTDEIKNNLISIARETAELFQSIIVLKNSRTVVAYPDGNVYINTRGNAGMATAGSGDVLAGIIGALAAQHNNSNFDSAVCGVYLHSMAGDIAASAGMIGLIASDIVQAIPSARYGIQE</sequence>
<evidence type="ECO:0000256" key="11">
    <source>
        <dbReference type="ARBA" id="ARBA00023235"/>
    </source>
</evidence>
<comment type="cofactor">
    <cofactor evidence="17">
        <name>Mg(2+)</name>
        <dbReference type="ChEBI" id="CHEBI:18420"/>
    </cofactor>
</comment>
<comment type="similarity">
    <text evidence="18">Belongs to the NnrE/AIBP family.</text>
</comment>
<evidence type="ECO:0000256" key="8">
    <source>
        <dbReference type="ARBA" id="ARBA00022857"/>
    </source>
</evidence>
<evidence type="ECO:0000256" key="19">
    <source>
        <dbReference type="PIRNR" id="PIRNR017184"/>
    </source>
</evidence>
<reference evidence="22" key="1">
    <citation type="submission" date="2023-03" db="EMBL/GenBank/DDBJ databases">
        <title>Selenobaculum gbiensis gen. nov. sp. nov., a new bacterium isolated from the gut microbiota of IBD patient.</title>
        <authorList>
            <person name="Yeo S."/>
            <person name="Park H."/>
            <person name="Huh C.S."/>
        </authorList>
    </citation>
    <scope>NUCLEOTIDE SEQUENCE</scope>
    <source>
        <strain evidence="22">ICN-92133</strain>
    </source>
</reference>
<feature type="binding site" evidence="18">
    <location>
        <begin position="135"/>
        <end position="141"/>
    </location>
    <ligand>
        <name>(6S)-NADPHX</name>
        <dbReference type="ChEBI" id="CHEBI:64076"/>
    </ligand>
</feature>
<evidence type="ECO:0000313" key="22">
    <source>
        <dbReference type="EMBL" id="WIW71495.1"/>
    </source>
</evidence>
<evidence type="ECO:0000259" key="20">
    <source>
        <dbReference type="PROSITE" id="PS51383"/>
    </source>
</evidence>
<protein>
    <recommendedName>
        <fullName evidence="19">Bifunctional NAD(P)H-hydrate repair enzyme</fullName>
    </recommendedName>
    <alternativeName>
        <fullName evidence="19">Nicotinamide nucleotide repair protein</fullName>
    </alternativeName>
    <domain>
        <recommendedName>
            <fullName evidence="19">ADP-dependent (S)-NAD(P)H-hydrate dehydratase</fullName>
            <ecNumber evidence="19">4.2.1.136</ecNumber>
        </recommendedName>
        <alternativeName>
            <fullName evidence="19">ADP-dependent NAD(P)HX dehydratase</fullName>
        </alternativeName>
    </domain>
    <domain>
        <recommendedName>
            <fullName evidence="19">NAD(P)H-hydrate epimerase</fullName>
            <ecNumber evidence="19">5.1.99.6</ecNumber>
        </recommendedName>
    </domain>
</protein>
<dbReference type="EC" id="5.1.99.6" evidence="19"/>
<dbReference type="SUPFAM" id="SSF64153">
    <property type="entry name" value="YjeF N-terminal domain-like"/>
    <property type="match status" value="1"/>
</dbReference>
<evidence type="ECO:0000313" key="23">
    <source>
        <dbReference type="Proteomes" id="UP001243623"/>
    </source>
</evidence>
<dbReference type="InterPro" id="IPR030677">
    <property type="entry name" value="Nnr"/>
</dbReference>
<dbReference type="Pfam" id="PF03853">
    <property type="entry name" value="YjeF_N"/>
    <property type="match status" value="1"/>
</dbReference>
<keyword evidence="23" id="KW-1185">Reference proteome</keyword>
<dbReference type="EC" id="4.2.1.136" evidence="19"/>
<dbReference type="InterPro" id="IPR029056">
    <property type="entry name" value="Ribokinase-like"/>
</dbReference>
<evidence type="ECO:0000256" key="17">
    <source>
        <dbReference type="HAMAP-Rule" id="MF_01965"/>
    </source>
</evidence>
<evidence type="ECO:0000256" key="10">
    <source>
        <dbReference type="ARBA" id="ARBA00023027"/>
    </source>
</evidence>
<evidence type="ECO:0000256" key="16">
    <source>
        <dbReference type="ARBA" id="ARBA00049209"/>
    </source>
</evidence>
<dbReference type="GO" id="GO:0005524">
    <property type="term" value="F:ATP binding"/>
    <property type="evidence" value="ECO:0007669"/>
    <property type="project" value="UniProtKB-UniRule"/>
</dbReference>
<feature type="binding site" evidence="17">
    <location>
        <position position="454"/>
    </location>
    <ligand>
        <name>AMP</name>
        <dbReference type="ChEBI" id="CHEBI:456215"/>
    </ligand>
</feature>
<evidence type="ECO:0000256" key="1">
    <source>
        <dbReference type="ARBA" id="ARBA00000013"/>
    </source>
</evidence>
<comment type="similarity">
    <text evidence="3 19">In the N-terminal section; belongs to the NnrE/AIBP family.</text>
</comment>
<evidence type="ECO:0000256" key="9">
    <source>
        <dbReference type="ARBA" id="ARBA00022958"/>
    </source>
</evidence>
<feature type="binding site" evidence="17">
    <location>
        <begin position="425"/>
        <end position="429"/>
    </location>
    <ligand>
        <name>AMP</name>
        <dbReference type="ChEBI" id="CHEBI:456215"/>
    </ligand>
</feature>
<evidence type="ECO:0000256" key="18">
    <source>
        <dbReference type="HAMAP-Rule" id="MF_01966"/>
    </source>
</evidence>
<feature type="binding site" evidence="17">
    <location>
        <position position="337"/>
    </location>
    <ligand>
        <name>(6S)-NADPHX</name>
        <dbReference type="ChEBI" id="CHEBI:64076"/>
    </ligand>
</feature>
<dbReference type="GO" id="GO:0052855">
    <property type="term" value="F:ADP-dependent NAD(P)H-hydrate dehydratase activity"/>
    <property type="evidence" value="ECO:0007669"/>
    <property type="project" value="UniProtKB-UniRule"/>
</dbReference>
<feature type="binding site" evidence="18">
    <location>
        <position position="60"/>
    </location>
    <ligand>
        <name>K(+)</name>
        <dbReference type="ChEBI" id="CHEBI:29103"/>
    </ligand>
</feature>
<comment type="function">
    <text evidence="17">Catalyzes the dehydration of the S-form of NAD(P)HX at the expense of ADP, which is converted to AMP. Together with NAD(P)HX epimerase, which catalyzes the epimerization of the S- and R-forms, the enzyme allows the repair of both epimers of NAD(P)HX, a damaged form of NAD(P)H that is a result of enzymatic or heat-dependent hydration.</text>
</comment>
<dbReference type="CDD" id="cd01171">
    <property type="entry name" value="YXKO-related"/>
    <property type="match status" value="1"/>
</dbReference>
<dbReference type="GO" id="GO:0046496">
    <property type="term" value="P:nicotinamide nucleotide metabolic process"/>
    <property type="evidence" value="ECO:0007669"/>
    <property type="project" value="UniProtKB-UniRule"/>
</dbReference>
<dbReference type="GO" id="GO:0110051">
    <property type="term" value="P:metabolite repair"/>
    <property type="evidence" value="ECO:0007669"/>
    <property type="project" value="TreeGrafter"/>
</dbReference>
<dbReference type="Gene3D" id="3.40.1190.20">
    <property type="match status" value="1"/>
</dbReference>
<keyword evidence="10 17" id="KW-0520">NAD</keyword>
<dbReference type="Gene3D" id="3.40.50.10260">
    <property type="entry name" value="YjeF N-terminal domain"/>
    <property type="match status" value="1"/>
</dbReference>
<comment type="function">
    <text evidence="18">Catalyzes the epimerization of the S- and R-forms of NAD(P)HX, a damaged form of NAD(P)H that is a result of enzymatic or heat-dependent hydration. This is a prerequisite for the S-specific NAD(P)H-hydrate dehydratase to allow the repair of both epimers of NAD(P)HX.</text>
</comment>
<comment type="caution">
    <text evidence="18">Lacks conserved residue(s) required for the propagation of feature annotation.</text>
</comment>
<evidence type="ECO:0000256" key="3">
    <source>
        <dbReference type="ARBA" id="ARBA00006001"/>
    </source>
</evidence>
<dbReference type="PIRSF" id="PIRSF017184">
    <property type="entry name" value="Nnr"/>
    <property type="match status" value="1"/>
</dbReference>
<keyword evidence="12 17" id="KW-0456">Lyase</keyword>
<comment type="cofactor">
    <cofactor evidence="18 19">
        <name>K(+)</name>
        <dbReference type="ChEBI" id="CHEBI:29103"/>
    </cofactor>
    <text evidence="18 19">Binds 1 potassium ion per subunit.</text>
</comment>
<dbReference type="NCBIfam" id="TIGR00197">
    <property type="entry name" value="yjeF_nterm"/>
    <property type="match status" value="1"/>
</dbReference>
<feature type="binding site" evidence="17">
    <location>
        <position position="266"/>
    </location>
    <ligand>
        <name>(6S)-NADPHX</name>
        <dbReference type="ChEBI" id="CHEBI:64076"/>
    </ligand>
</feature>
<evidence type="ECO:0000256" key="4">
    <source>
        <dbReference type="ARBA" id="ARBA00009524"/>
    </source>
</evidence>
<dbReference type="InterPro" id="IPR000631">
    <property type="entry name" value="CARKD"/>
</dbReference>
<keyword evidence="6 17" id="KW-0547">Nucleotide-binding</keyword>
<dbReference type="HAMAP" id="MF_01966">
    <property type="entry name" value="NADHX_epimerase"/>
    <property type="match status" value="1"/>
</dbReference>
<evidence type="ECO:0000259" key="21">
    <source>
        <dbReference type="PROSITE" id="PS51385"/>
    </source>
</evidence>
<gene>
    <name evidence="18" type="primary">nnrE</name>
    <name evidence="17" type="synonym">nnrD</name>
    <name evidence="22" type="ORF">P3F81_04085</name>
</gene>
<evidence type="ECO:0000256" key="14">
    <source>
        <dbReference type="ARBA" id="ARBA00025153"/>
    </source>
</evidence>
<name>A0A9Y2EUB1_9FIRM</name>
<evidence type="ECO:0000256" key="12">
    <source>
        <dbReference type="ARBA" id="ARBA00023239"/>
    </source>
</evidence>
<dbReference type="Pfam" id="PF01256">
    <property type="entry name" value="Carb_kinase"/>
    <property type="match status" value="1"/>
</dbReference>
<keyword evidence="11 18" id="KW-0413">Isomerase</keyword>
<proteinExistence type="inferred from homology"/>
<feature type="binding site" evidence="18">
    <location>
        <position position="164"/>
    </location>
    <ligand>
        <name>(6S)-NADPHX</name>
        <dbReference type="ChEBI" id="CHEBI:64076"/>
    </ligand>
</feature>
<keyword evidence="9 18" id="KW-0630">Potassium</keyword>
<comment type="catalytic activity">
    <reaction evidence="15 17 19">
        <text>(6S)-NADHX + ADP = AMP + phosphate + NADH + H(+)</text>
        <dbReference type="Rhea" id="RHEA:32223"/>
        <dbReference type="ChEBI" id="CHEBI:15378"/>
        <dbReference type="ChEBI" id="CHEBI:43474"/>
        <dbReference type="ChEBI" id="CHEBI:57945"/>
        <dbReference type="ChEBI" id="CHEBI:64074"/>
        <dbReference type="ChEBI" id="CHEBI:456215"/>
        <dbReference type="ChEBI" id="CHEBI:456216"/>
        <dbReference type="EC" id="4.2.1.136"/>
    </reaction>
</comment>
<dbReference type="AlphaFoldDB" id="A0A9Y2EUB1"/>
<feature type="domain" description="YjeF N-terminal" evidence="21">
    <location>
        <begin position="9"/>
        <end position="221"/>
    </location>
</feature>
<keyword evidence="8 17" id="KW-0521">NADP</keyword>
<evidence type="ECO:0000256" key="15">
    <source>
        <dbReference type="ARBA" id="ARBA00048238"/>
    </source>
</evidence>
<dbReference type="PROSITE" id="PS01049">
    <property type="entry name" value="YJEF_C_1"/>
    <property type="match status" value="1"/>
</dbReference>
<dbReference type="GO" id="GO:0052856">
    <property type="term" value="F:NAD(P)HX epimerase activity"/>
    <property type="evidence" value="ECO:0007669"/>
    <property type="project" value="UniProtKB-UniRule"/>
</dbReference>
<dbReference type="KEGG" id="sgbi:P3F81_04085"/>
<comment type="function">
    <text evidence="14 19">Bifunctional enzyme that catalyzes the epimerization of the S- and R-forms of NAD(P)HX and the dehydration of the S-form of NAD(P)HX at the expense of ADP, which is converted to AMP. This allows the repair of both epimers of NAD(P)HX, a damaged form of NAD(P)H that is a result of enzymatic or heat-dependent hydration.</text>
</comment>
<evidence type="ECO:0000256" key="13">
    <source>
        <dbReference type="ARBA" id="ARBA00023268"/>
    </source>
</evidence>
<dbReference type="PROSITE" id="PS51383">
    <property type="entry name" value="YJEF_C_3"/>
    <property type="match status" value="1"/>
</dbReference>
<dbReference type="NCBIfam" id="TIGR00196">
    <property type="entry name" value="yjeF_cterm"/>
    <property type="match status" value="1"/>
</dbReference>
<comment type="similarity">
    <text evidence="4 19">In the C-terminal section; belongs to the NnrD/CARKD family.</text>
</comment>
<evidence type="ECO:0000256" key="6">
    <source>
        <dbReference type="ARBA" id="ARBA00022741"/>
    </source>
</evidence>
<dbReference type="PROSITE" id="PS51385">
    <property type="entry name" value="YJEF_N"/>
    <property type="match status" value="1"/>
</dbReference>
<feature type="binding site" evidence="17">
    <location>
        <position position="388"/>
    </location>
    <ligand>
        <name>(6S)-NADPHX</name>
        <dbReference type="ChEBI" id="CHEBI:64076"/>
    </ligand>
</feature>
<dbReference type="PANTHER" id="PTHR12592:SF0">
    <property type="entry name" value="ATP-DEPENDENT (S)-NAD(P)H-HYDRATE DEHYDRATASE"/>
    <property type="match status" value="1"/>
</dbReference>
<comment type="similarity">
    <text evidence="17">Belongs to the NnrD/CARKD family.</text>
</comment>
<dbReference type="RefSeq" id="WP_147667776.1">
    <property type="nucleotide sequence ID" value="NZ_CP120678.1"/>
</dbReference>
<dbReference type="InterPro" id="IPR036652">
    <property type="entry name" value="YjeF_N_dom_sf"/>
</dbReference>
<organism evidence="22 23">
    <name type="scientific">Selenobaculum gibii</name>
    <dbReference type="NCBI Taxonomy" id="3054208"/>
    <lineage>
        <taxon>Bacteria</taxon>
        <taxon>Bacillati</taxon>
        <taxon>Bacillota</taxon>
        <taxon>Negativicutes</taxon>
        <taxon>Selenomonadales</taxon>
        <taxon>Selenomonadaceae</taxon>
        <taxon>Selenobaculum</taxon>
    </lineage>
</organism>
<comment type="subunit">
    <text evidence="17">Homotetramer.</text>
</comment>
<dbReference type="SUPFAM" id="SSF53613">
    <property type="entry name" value="Ribokinase-like"/>
    <property type="match status" value="1"/>
</dbReference>
<dbReference type="PANTHER" id="PTHR12592">
    <property type="entry name" value="ATP-DEPENDENT (S)-NAD(P)H-HYDRATE DEHYDRATASE FAMILY MEMBER"/>
    <property type="match status" value="1"/>
</dbReference>
<dbReference type="InterPro" id="IPR017953">
    <property type="entry name" value="Carbohydrate_kinase_pred_CS"/>
</dbReference>
<dbReference type="InterPro" id="IPR004443">
    <property type="entry name" value="YjeF_N_dom"/>
</dbReference>
<feature type="binding site" evidence="18">
    <location>
        <position position="131"/>
    </location>
    <ligand>
        <name>K(+)</name>
        <dbReference type="ChEBI" id="CHEBI:29103"/>
    </ligand>
</feature>
<feature type="binding site" evidence="17">
    <location>
        <position position="455"/>
    </location>
    <ligand>
        <name>(6S)-NADPHX</name>
        <dbReference type="ChEBI" id="CHEBI:64076"/>
    </ligand>
</feature>
<dbReference type="Proteomes" id="UP001243623">
    <property type="component" value="Chromosome"/>
</dbReference>
<dbReference type="PROSITE" id="PS01050">
    <property type="entry name" value="YJEF_C_2"/>
    <property type="match status" value="1"/>
</dbReference>
<dbReference type="GO" id="GO:0046872">
    <property type="term" value="F:metal ion binding"/>
    <property type="evidence" value="ECO:0007669"/>
    <property type="project" value="UniProtKB-UniRule"/>
</dbReference>
<keyword evidence="5 18" id="KW-0479">Metal-binding</keyword>